<evidence type="ECO:0000313" key="2">
    <source>
        <dbReference type="Proteomes" id="UP000247485"/>
    </source>
</evidence>
<accession>A0A318FVE5</accession>
<reference evidence="1 2" key="1">
    <citation type="submission" date="2018-05" db="EMBL/GenBank/DDBJ databases">
        <title>Freshwater and sediment microbial communities from various areas in North America, analyzing microbe dynamics in response to fracking.</title>
        <authorList>
            <person name="Lamendella R."/>
        </authorList>
    </citation>
    <scope>NUCLEOTIDE SEQUENCE [LARGE SCALE GENOMIC DNA]</scope>
    <source>
        <strain evidence="1 2">67</strain>
    </source>
</reference>
<gene>
    <name evidence="1" type="ORF">DET57_105135</name>
</gene>
<dbReference type="RefSeq" id="WP_110273508.1">
    <property type="nucleotide sequence ID" value="NZ_QJJG01000005.1"/>
</dbReference>
<dbReference type="AlphaFoldDB" id="A0A318FVE5"/>
<evidence type="ECO:0000313" key="1">
    <source>
        <dbReference type="EMBL" id="PXW46461.1"/>
    </source>
</evidence>
<proteinExistence type="predicted"/>
<organism evidence="1 2">
    <name type="scientific">Klebsiella oxytoca</name>
    <dbReference type="NCBI Taxonomy" id="571"/>
    <lineage>
        <taxon>Bacteria</taxon>
        <taxon>Pseudomonadati</taxon>
        <taxon>Pseudomonadota</taxon>
        <taxon>Gammaproteobacteria</taxon>
        <taxon>Enterobacterales</taxon>
        <taxon>Enterobacteriaceae</taxon>
        <taxon>Klebsiella/Raoultella group</taxon>
        <taxon>Klebsiella</taxon>
    </lineage>
</organism>
<name>A0A318FVE5_KLEOX</name>
<sequence length="87" mass="9753">MKNIEHLKLRDVCYAKIRTCNNDEMIIKISDINMVVAQGDICILSLRNMPSPVKLRNKLSEIESLLNMTQHTVIPCADAAHTGSDDT</sequence>
<protein>
    <submittedName>
        <fullName evidence="1">Uncharacterized protein</fullName>
    </submittedName>
</protein>
<comment type="caution">
    <text evidence="1">The sequence shown here is derived from an EMBL/GenBank/DDBJ whole genome shotgun (WGS) entry which is preliminary data.</text>
</comment>
<dbReference type="Proteomes" id="UP000247485">
    <property type="component" value="Unassembled WGS sequence"/>
</dbReference>
<dbReference type="EMBL" id="QJJG01000005">
    <property type="protein sequence ID" value="PXW46461.1"/>
    <property type="molecule type" value="Genomic_DNA"/>
</dbReference>